<gene>
    <name evidence="2" type="ORF">VSDG_00648</name>
</gene>
<evidence type="ECO:0000313" key="2">
    <source>
        <dbReference type="EMBL" id="ROW05380.1"/>
    </source>
</evidence>
<protein>
    <submittedName>
        <fullName evidence="2">Uncharacterized protein</fullName>
    </submittedName>
</protein>
<organism evidence="2 3">
    <name type="scientific">Cytospora chrysosperma</name>
    <name type="common">Cytospora canker fungus</name>
    <name type="synonym">Sphaeria chrysosperma</name>
    <dbReference type="NCBI Taxonomy" id="252740"/>
    <lineage>
        <taxon>Eukaryota</taxon>
        <taxon>Fungi</taxon>
        <taxon>Dikarya</taxon>
        <taxon>Ascomycota</taxon>
        <taxon>Pezizomycotina</taxon>
        <taxon>Sordariomycetes</taxon>
        <taxon>Sordariomycetidae</taxon>
        <taxon>Diaporthales</taxon>
        <taxon>Cytosporaceae</taxon>
        <taxon>Cytospora</taxon>
    </lineage>
</organism>
<sequence length="377" mass="42434">MSSPKASLETVAMPPADDATISSDSGPGNDKPVQLTTFASFSKLPQETKDMIWEEFVKLQGQQGIYFFQLYSSKNRQGRETSQRVRLDKHSTAAHLVRFKRTCKGLKGAIERSIRVAITNGEQLYPITISTQFGETQVHVNVKDIISFGFLNDDGTSLAGQALPTERGGIALPRSIFQAARRLSSSVPAQWSWIRRLAISFDLESRSAEAYALAGPPVIDGHDRPVCYSCIAWNLSGLRSLEEIVFIVEGLPKPTEENPYGLLTKISTNLYIGPNHDWTDMQTRCDDFPPVNNEEKQDHGEFETGKGMTDTSLEVFNGSDREYYQVRLSYFGYTGVAHHALRHVAREFRRCDEERVSDLNETPRAHEVHFKVFSYEE</sequence>
<feature type="region of interest" description="Disordered" evidence="1">
    <location>
        <begin position="1"/>
        <end position="30"/>
    </location>
</feature>
<evidence type="ECO:0000313" key="3">
    <source>
        <dbReference type="Proteomes" id="UP000284375"/>
    </source>
</evidence>
<accession>A0A423WPS1</accession>
<comment type="caution">
    <text evidence="2">The sequence shown here is derived from an EMBL/GenBank/DDBJ whole genome shotgun (WGS) entry which is preliminary data.</text>
</comment>
<name>A0A423WPS1_CYTCH</name>
<dbReference type="EMBL" id="LJZO01000001">
    <property type="protein sequence ID" value="ROW05380.1"/>
    <property type="molecule type" value="Genomic_DNA"/>
</dbReference>
<evidence type="ECO:0000256" key="1">
    <source>
        <dbReference type="SAM" id="MobiDB-lite"/>
    </source>
</evidence>
<dbReference type="AlphaFoldDB" id="A0A423WPS1"/>
<keyword evidence="3" id="KW-1185">Reference proteome</keyword>
<dbReference type="OrthoDB" id="5236660at2759"/>
<reference evidence="2 3" key="1">
    <citation type="submission" date="2015-09" db="EMBL/GenBank/DDBJ databases">
        <title>Host preference determinants of Valsa canker pathogens revealed by comparative genomics.</title>
        <authorList>
            <person name="Yin Z."/>
            <person name="Huang L."/>
        </authorList>
    </citation>
    <scope>NUCLEOTIDE SEQUENCE [LARGE SCALE GENOMIC DNA]</scope>
    <source>
        <strain evidence="2 3">YSFL</strain>
    </source>
</reference>
<dbReference type="Proteomes" id="UP000284375">
    <property type="component" value="Unassembled WGS sequence"/>
</dbReference>
<proteinExistence type="predicted"/>